<feature type="transmembrane region" description="Helical" evidence="7">
    <location>
        <begin position="320"/>
        <end position="338"/>
    </location>
</feature>
<feature type="transmembrane region" description="Helical" evidence="7">
    <location>
        <begin position="89"/>
        <end position="108"/>
    </location>
</feature>
<feature type="transmembrane region" description="Helical" evidence="7">
    <location>
        <begin position="344"/>
        <end position="367"/>
    </location>
</feature>
<evidence type="ECO:0000256" key="5">
    <source>
        <dbReference type="ARBA" id="ARBA00022989"/>
    </source>
</evidence>
<dbReference type="PANTHER" id="PTHR23511:SF34">
    <property type="entry name" value="SYNAPTIC VESICLE GLYCOPROTEIN 2"/>
    <property type="match status" value="1"/>
</dbReference>
<dbReference type="Proteomes" id="UP000251205">
    <property type="component" value="Unassembled WGS sequence"/>
</dbReference>
<keyword evidence="3" id="KW-0813">Transport</keyword>
<feature type="domain" description="Major facilitator superfamily (MFS) profile" evidence="8">
    <location>
        <begin position="23"/>
        <end position="432"/>
    </location>
</feature>
<evidence type="ECO:0000256" key="2">
    <source>
        <dbReference type="ARBA" id="ARBA00010992"/>
    </source>
</evidence>
<dbReference type="InterPro" id="IPR005828">
    <property type="entry name" value="MFS_sugar_transport-like"/>
</dbReference>
<feature type="transmembrane region" description="Helical" evidence="7">
    <location>
        <begin position="114"/>
        <end position="135"/>
    </location>
</feature>
<dbReference type="CDD" id="cd17316">
    <property type="entry name" value="MFS_SV2_like"/>
    <property type="match status" value="1"/>
</dbReference>
<feature type="transmembrane region" description="Helical" evidence="7">
    <location>
        <begin position="257"/>
        <end position="279"/>
    </location>
</feature>
<comment type="similarity">
    <text evidence="2">Belongs to the major facilitator superfamily. Sugar transporter (TC 2.A.1.1) family.</text>
</comment>
<gene>
    <name evidence="9" type="ORF">DQ393_12400</name>
</gene>
<dbReference type="GO" id="GO:0016020">
    <property type="term" value="C:membrane"/>
    <property type="evidence" value="ECO:0007669"/>
    <property type="project" value="UniProtKB-SubCell"/>
</dbReference>
<evidence type="ECO:0000313" key="9">
    <source>
        <dbReference type="EMBL" id="RAX41346.1"/>
    </source>
</evidence>
<accession>A0A329YD18</accession>
<feature type="transmembrane region" description="Helical" evidence="7">
    <location>
        <begin position="147"/>
        <end position="170"/>
    </location>
</feature>
<organism evidence="9 10">
    <name type="scientific">Rhizobium tropici</name>
    <dbReference type="NCBI Taxonomy" id="398"/>
    <lineage>
        <taxon>Bacteria</taxon>
        <taxon>Pseudomonadati</taxon>
        <taxon>Pseudomonadota</taxon>
        <taxon>Alphaproteobacteria</taxon>
        <taxon>Hyphomicrobiales</taxon>
        <taxon>Rhizobiaceae</taxon>
        <taxon>Rhizobium/Agrobacterium group</taxon>
        <taxon>Rhizobium</taxon>
    </lineage>
</organism>
<evidence type="ECO:0000313" key="10">
    <source>
        <dbReference type="Proteomes" id="UP000251205"/>
    </source>
</evidence>
<name>A0A329YD18_RHITR</name>
<protein>
    <submittedName>
        <fullName evidence="9">MFS transporter</fullName>
    </submittedName>
</protein>
<keyword evidence="4 7" id="KW-0812">Transmembrane</keyword>
<evidence type="ECO:0000256" key="7">
    <source>
        <dbReference type="SAM" id="Phobius"/>
    </source>
</evidence>
<dbReference type="RefSeq" id="WP_069610581.1">
    <property type="nucleotide sequence ID" value="NZ_QMKK01000030.1"/>
</dbReference>
<dbReference type="PANTHER" id="PTHR23511">
    <property type="entry name" value="SYNAPTIC VESICLE GLYCOPROTEIN 2"/>
    <property type="match status" value="1"/>
</dbReference>
<dbReference type="PROSITE" id="PS00216">
    <property type="entry name" value="SUGAR_TRANSPORT_1"/>
    <property type="match status" value="1"/>
</dbReference>
<dbReference type="PROSITE" id="PS50850">
    <property type="entry name" value="MFS"/>
    <property type="match status" value="1"/>
</dbReference>
<dbReference type="InterPro" id="IPR005829">
    <property type="entry name" value="Sugar_transporter_CS"/>
</dbReference>
<dbReference type="Pfam" id="PF00083">
    <property type="entry name" value="Sugar_tr"/>
    <property type="match status" value="1"/>
</dbReference>
<evidence type="ECO:0000256" key="3">
    <source>
        <dbReference type="ARBA" id="ARBA00022448"/>
    </source>
</evidence>
<evidence type="ECO:0000256" key="4">
    <source>
        <dbReference type="ARBA" id="ARBA00022692"/>
    </source>
</evidence>
<sequence>MQTSITVEEGIRAAGVGRFQKRLFTIFGLVWAADAMQVLAIGFTAPSIAGSFGITVPQALQTGTLFFLGMLVGAFVFGRLADRIGRRPVLFIAIVLDAICGVASAFAPDLQWLLVARFLTGLGVGGTLPVDYAMMAEFLPSDRRGRWLVLLEGFWAVGTVALALLALVAGSQGGEAWRTIFFVTGLPALIGVILRFYVPESPLYLNQQGRSEEARKVLKRVAISNGNTVEIPPLKPQKSQHKSIAALLSPELRRRTVFLMLAWMLISVSYYGVFVYLPVRLAAGGMGFMRGQLFLVVLAIAQLPGYALAAYGVEKWGRKPTLVGFLILSAVGTLGYALGQSVEIVVTATLLLSFALLGTWGAIYAFTPEIYPTTLRASGMGLSGSVARFGGLLAPSIVAPIMTSNFGLALGVISALLLLAAVCVACINAESRNMVLE</sequence>
<reference evidence="9 10" key="1">
    <citation type="submission" date="2018-06" db="EMBL/GenBank/DDBJ databases">
        <title>Whole Genome Sequence of an efficient microsymbiont, Rhizobium tropici.</title>
        <authorList>
            <person name="Srinivasan R."/>
            <person name="Singh H.V."/>
            <person name="Srivastava R."/>
            <person name="Kumari B."/>
            <person name="Radhakrishna A."/>
        </authorList>
    </citation>
    <scope>NUCLEOTIDE SEQUENCE [LARGE SCALE GENOMIC DNA]</scope>
    <source>
        <strain evidence="9 10">IGFRI Rhizo-19</strain>
    </source>
</reference>
<dbReference type="AlphaFoldDB" id="A0A329YD18"/>
<keyword evidence="5 7" id="KW-1133">Transmembrane helix</keyword>
<comment type="subcellular location">
    <subcellularLocation>
        <location evidence="1">Membrane</location>
        <topology evidence="1">Multi-pass membrane protein</topology>
    </subcellularLocation>
</comment>
<evidence type="ECO:0000256" key="1">
    <source>
        <dbReference type="ARBA" id="ARBA00004141"/>
    </source>
</evidence>
<proteinExistence type="inferred from homology"/>
<dbReference type="EMBL" id="QMKK01000030">
    <property type="protein sequence ID" value="RAX41346.1"/>
    <property type="molecule type" value="Genomic_DNA"/>
</dbReference>
<dbReference type="Gene3D" id="1.20.1250.20">
    <property type="entry name" value="MFS general substrate transporter like domains"/>
    <property type="match status" value="1"/>
</dbReference>
<keyword evidence="6 7" id="KW-0472">Membrane</keyword>
<feature type="transmembrane region" description="Helical" evidence="7">
    <location>
        <begin position="176"/>
        <end position="198"/>
    </location>
</feature>
<dbReference type="GO" id="GO:0022857">
    <property type="term" value="F:transmembrane transporter activity"/>
    <property type="evidence" value="ECO:0007669"/>
    <property type="project" value="InterPro"/>
</dbReference>
<evidence type="ECO:0000256" key="6">
    <source>
        <dbReference type="ARBA" id="ARBA00023136"/>
    </source>
</evidence>
<feature type="transmembrane region" description="Helical" evidence="7">
    <location>
        <begin position="291"/>
        <end position="313"/>
    </location>
</feature>
<feature type="transmembrane region" description="Helical" evidence="7">
    <location>
        <begin position="23"/>
        <end position="46"/>
    </location>
</feature>
<comment type="caution">
    <text evidence="9">The sequence shown here is derived from an EMBL/GenBank/DDBJ whole genome shotgun (WGS) entry which is preliminary data.</text>
</comment>
<feature type="transmembrane region" description="Helical" evidence="7">
    <location>
        <begin position="379"/>
        <end position="402"/>
    </location>
</feature>
<feature type="transmembrane region" description="Helical" evidence="7">
    <location>
        <begin position="408"/>
        <end position="429"/>
    </location>
</feature>
<dbReference type="SUPFAM" id="SSF103473">
    <property type="entry name" value="MFS general substrate transporter"/>
    <property type="match status" value="1"/>
</dbReference>
<dbReference type="OrthoDB" id="9784658at2"/>
<dbReference type="InterPro" id="IPR020846">
    <property type="entry name" value="MFS_dom"/>
</dbReference>
<feature type="transmembrane region" description="Helical" evidence="7">
    <location>
        <begin position="58"/>
        <end position="77"/>
    </location>
</feature>
<evidence type="ECO:0000259" key="8">
    <source>
        <dbReference type="PROSITE" id="PS50850"/>
    </source>
</evidence>
<dbReference type="InterPro" id="IPR036259">
    <property type="entry name" value="MFS_trans_sf"/>
</dbReference>